<dbReference type="SUPFAM" id="SSF54862">
    <property type="entry name" value="4Fe-4S ferredoxins"/>
    <property type="match status" value="1"/>
</dbReference>
<comment type="subcellular location">
    <subcellularLocation>
        <location evidence="1">Cell envelope</location>
    </subcellularLocation>
</comment>
<dbReference type="InterPro" id="IPR012832">
    <property type="entry name" value="RDH"/>
</dbReference>
<sequence length="226" mass="24945">MTYTINLPQNRFKRSTSPGLDPASNVFYPMQIFIGGRIQNFFKGLGYQALGGSINLWGPGGAWGNMSGLGEQGRHAAMISVKYGSGTKGDNRNVVDLPLAPTRPVDAGIHRFCETCGICINTCVTDAIQKGPPTWDSGRWNNVQGYKGYRIDWSNCSACTNCQVYCPFFRMSDASWIHSIVRSTVATTPVFNGFFRNMEEVFDYGSKGNLDEWWNSPGDVFGFSKG</sequence>
<evidence type="ECO:0000259" key="7">
    <source>
        <dbReference type="PROSITE" id="PS51379"/>
    </source>
</evidence>
<dbReference type="InterPro" id="IPR017900">
    <property type="entry name" value="4Fe4S_Fe_S_CS"/>
</dbReference>
<evidence type="ECO:0000313" key="8">
    <source>
        <dbReference type="EMBL" id="PKH45501.1"/>
    </source>
</evidence>
<evidence type="ECO:0000256" key="5">
    <source>
        <dbReference type="ARBA" id="ARBA00023014"/>
    </source>
</evidence>
<dbReference type="EMBL" id="PHFD01000328">
    <property type="protein sequence ID" value="PKH45501.1"/>
    <property type="molecule type" value="Genomic_DNA"/>
</dbReference>
<dbReference type="GO" id="GO:0046872">
    <property type="term" value="F:metal ion binding"/>
    <property type="evidence" value="ECO:0007669"/>
    <property type="project" value="UniProtKB-KW"/>
</dbReference>
<comment type="caution">
    <text evidence="8">The sequence shown here is derived from an EMBL/GenBank/DDBJ whole genome shotgun (WGS) entry which is preliminary data.</text>
</comment>
<dbReference type="GO" id="GO:0030313">
    <property type="term" value="C:cell envelope"/>
    <property type="evidence" value="ECO:0007669"/>
    <property type="project" value="UniProtKB-SubCell"/>
</dbReference>
<feature type="domain" description="4Fe-4S ferredoxin-type" evidence="7">
    <location>
        <begin position="101"/>
        <end position="133"/>
    </location>
</feature>
<name>A0A2J1DTS6_9CHLR</name>
<evidence type="ECO:0000256" key="3">
    <source>
        <dbReference type="ARBA" id="ARBA00022729"/>
    </source>
</evidence>
<accession>A0A2J1DTS6</accession>
<keyword evidence="3" id="KW-0732">Signal</keyword>
<dbReference type="Proteomes" id="UP000233649">
    <property type="component" value="Unassembled WGS sequence"/>
</dbReference>
<evidence type="ECO:0000256" key="1">
    <source>
        <dbReference type="ARBA" id="ARBA00004196"/>
    </source>
</evidence>
<dbReference type="Gene3D" id="3.30.70.20">
    <property type="match status" value="1"/>
</dbReference>
<evidence type="ECO:0000313" key="9">
    <source>
        <dbReference type="Proteomes" id="UP000233649"/>
    </source>
</evidence>
<gene>
    <name evidence="8" type="ORF">CVH13_01491</name>
</gene>
<feature type="domain" description="4Fe-4S ferredoxin-type" evidence="7">
    <location>
        <begin position="147"/>
        <end position="174"/>
    </location>
</feature>
<dbReference type="InterPro" id="IPR017896">
    <property type="entry name" value="4Fe4S_Fe-S-bd"/>
</dbReference>
<evidence type="ECO:0000256" key="6">
    <source>
        <dbReference type="ARBA" id="ARBA00023136"/>
    </source>
</evidence>
<keyword evidence="4" id="KW-0408">Iron</keyword>
<dbReference type="NCBIfam" id="TIGR02486">
    <property type="entry name" value="RDH"/>
    <property type="match status" value="1"/>
</dbReference>
<keyword evidence="2" id="KW-0479">Metal-binding</keyword>
<dbReference type="Pfam" id="PF13534">
    <property type="entry name" value="Fer4_17"/>
    <property type="match status" value="1"/>
</dbReference>
<keyword evidence="5" id="KW-0411">Iron-sulfur</keyword>
<protein>
    <submittedName>
        <fullName evidence="8">Reductive dehalogenase</fullName>
    </submittedName>
</protein>
<dbReference type="AlphaFoldDB" id="A0A2J1DTS6"/>
<dbReference type="PROSITE" id="PS51379">
    <property type="entry name" value="4FE4S_FER_2"/>
    <property type="match status" value="2"/>
</dbReference>
<evidence type="ECO:0000256" key="4">
    <source>
        <dbReference type="ARBA" id="ARBA00023004"/>
    </source>
</evidence>
<reference evidence="8 9" key="1">
    <citation type="journal article" date="2017" name="FEMS Microbiol. Ecol.">
        <title>Reconstructed genomes of novel Dehalococcoides mccartyi strains from 1,2,3,4-tetrachlorodibenzo-p-dioxin-dechlorinating enrichment cultures reveal divergent reductive dehalogenase gene profiles.</title>
        <authorList>
            <person name="Dam H.T."/>
            <person name="Vollmers J."/>
            <person name="Kaster A.K."/>
            <person name="Haggblom M.M."/>
        </authorList>
    </citation>
    <scope>NUCLEOTIDE SEQUENCE [LARGE SCALE GENOMIC DNA]</scope>
    <source>
        <strain evidence="8 9">H1-3-2.001</strain>
    </source>
</reference>
<dbReference type="GO" id="GO:0051536">
    <property type="term" value="F:iron-sulfur cluster binding"/>
    <property type="evidence" value="ECO:0007669"/>
    <property type="project" value="UniProtKB-KW"/>
</dbReference>
<keyword evidence="6" id="KW-0472">Membrane</keyword>
<organism evidence="8 9">
    <name type="scientific">Dehalococcoides mccartyi</name>
    <dbReference type="NCBI Taxonomy" id="61435"/>
    <lineage>
        <taxon>Bacteria</taxon>
        <taxon>Bacillati</taxon>
        <taxon>Chloroflexota</taxon>
        <taxon>Dehalococcoidia</taxon>
        <taxon>Dehalococcoidales</taxon>
        <taxon>Dehalococcoidaceae</taxon>
        <taxon>Dehalococcoides</taxon>
    </lineage>
</organism>
<proteinExistence type="predicted"/>
<dbReference type="PROSITE" id="PS00198">
    <property type="entry name" value="4FE4S_FER_1"/>
    <property type="match status" value="1"/>
</dbReference>
<evidence type="ECO:0000256" key="2">
    <source>
        <dbReference type="ARBA" id="ARBA00022723"/>
    </source>
</evidence>